<dbReference type="Proteomes" id="UP001341281">
    <property type="component" value="Chromosome 07"/>
</dbReference>
<evidence type="ECO:0000313" key="1">
    <source>
        <dbReference type="EMBL" id="WVZ85145.1"/>
    </source>
</evidence>
<dbReference type="EMBL" id="CP144751">
    <property type="protein sequence ID" value="WVZ85145.1"/>
    <property type="molecule type" value="Genomic_DNA"/>
</dbReference>
<feature type="non-terminal residue" evidence="1">
    <location>
        <position position="167"/>
    </location>
</feature>
<name>A0AAQ3U853_PASNO</name>
<organism evidence="1 2">
    <name type="scientific">Paspalum notatum var. saurae</name>
    <dbReference type="NCBI Taxonomy" id="547442"/>
    <lineage>
        <taxon>Eukaryota</taxon>
        <taxon>Viridiplantae</taxon>
        <taxon>Streptophyta</taxon>
        <taxon>Embryophyta</taxon>
        <taxon>Tracheophyta</taxon>
        <taxon>Spermatophyta</taxon>
        <taxon>Magnoliopsida</taxon>
        <taxon>Liliopsida</taxon>
        <taxon>Poales</taxon>
        <taxon>Poaceae</taxon>
        <taxon>PACMAD clade</taxon>
        <taxon>Panicoideae</taxon>
        <taxon>Andropogonodae</taxon>
        <taxon>Paspaleae</taxon>
        <taxon>Paspalinae</taxon>
        <taxon>Paspalum</taxon>
    </lineage>
</organism>
<accession>A0AAQ3U853</accession>
<reference evidence="1 2" key="1">
    <citation type="submission" date="2024-02" db="EMBL/GenBank/DDBJ databases">
        <title>High-quality chromosome-scale genome assembly of Pensacola bahiagrass (Paspalum notatum Flugge var. saurae).</title>
        <authorList>
            <person name="Vega J.M."/>
            <person name="Podio M."/>
            <person name="Orjuela J."/>
            <person name="Siena L.A."/>
            <person name="Pessino S.C."/>
            <person name="Combes M.C."/>
            <person name="Mariac C."/>
            <person name="Albertini E."/>
            <person name="Pupilli F."/>
            <person name="Ortiz J.P.A."/>
            <person name="Leblanc O."/>
        </authorList>
    </citation>
    <scope>NUCLEOTIDE SEQUENCE [LARGE SCALE GENOMIC DNA]</scope>
    <source>
        <strain evidence="1">R1</strain>
        <tissue evidence="1">Leaf</tissue>
    </source>
</reference>
<sequence length="167" mass="18762">MKLCLLAPSNSPLGSEFGRLGLLESASFLCGWLLITDVGPRIAWQKGGCPNSRLALCVTKLLNQSTMSSLHEVWTLVLQRFNHVVRPPELDSHLNSWWVRAASSLPKDMRKGFNSLVILVSWELWKHRNAYIFENIRPNAQLVVQTVATEGHLWCLAGAKALQYLVL</sequence>
<protein>
    <submittedName>
        <fullName evidence="1">Uncharacterized protein</fullName>
    </submittedName>
</protein>
<dbReference type="AlphaFoldDB" id="A0AAQ3U853"/>
<proteinExistence type="predicted"/>
<evidence type="ECO:0000313" key="2">
    <source>
        <dbReference type="Proteomes" id="UP001341281"/>
    </source>
</evidence>
<gene>
    <name evidence="1" type="ORF">U9M48_032096</name>
</gene>
<keyword evidence="2" id="KW-1185">Reference proteome</keyword>